<feature type="compositionally biased region" description="Basic and acidic residues" evidence="1">
    <location>
        <begin position="476"/>
        <end position="489"/>
    </location>
</feature>
<evidence type="ECO:0000313" key="4">
    <source>
        <dbReference type="Proteomes" id="UP000887567"/>
    </source>
</evidence>
<dbReference type="SMART" id="SM00233">
    <property type="entry name" value="PH"/>
    <property type="match status" value="1"/>
</dbReference>
<protein>
    <recommendedName>
        <fullName evidence="2">PH domain-containing protein</fullName>
    </recommendedName>
</protein>
<dbReference type="GO" id="GO:0000915">
    <property type="term" value="P:actomyosin contractile ring assembly"/>
    <property type="evidence" value="ECO:0007669"/>
    <property type="project" value="TreeGrafter"/>
</dbReference>
<name>A0A913XZH1_EXADI</name>
<dbReference type="GO" id="GO:0005826">
    <property type="term" value="C:actomyosin contractile ring"/>
    <property type="evidence" value="ECO:0007669"/>
    <property type="project" value="TreeGrafter"/>
</dbReference>
<dbReference type="GO" id="GO:0000281">
    <property type="term" value="P:mitotic cytokinesis"/>
    <property type="evidence" value="ECO:0007669"/>
    <property type="project" value="TreeGrafter"/>
</dbReference>
<dbReference type="GeneID" id="110250455"/>
<reference evidence="3" key="1">
    <citation type="submission" date="2022-11" db="UniProtKB">
        <authorList>
            <consortium name="EnsemblMetazoa"/>
        </authorList>
    </citation>
    <scope>IDENTIFICATION</scope>
</reference>
<proteinExistence type="predicted"/>
<dbReference type="PANTHER" id="PTHR21538">
    <property type="entry name" value="ANILLIN/RHOTEKIN RTKN"/>
    <property type="match status" value="1"/>
</dbReference>
<dbReference type="OrthoDB" id="5817051at2759"/>
<organism evidence="3 4">
    <name type="scientific">Exaiptasia diaphana</name>
    <name type="common">Tropical sea anemone</name>
    <name type="synonym">Aiptasia pulchella</name>
    <dbReference type="NCBI Taxonomy" id="2652724"/>
    <lineage>
        <taxon>Eukaryota</taxon>
        <taxon>Metazoa</taxon>
        <taxon>Cnidaria</taxon>
        <taxon>Anthozoa</taxon>
        <taxon>Hexacorallia</taxon>
        <taxon>Actiniaria</taxon>
        <taxon>Aiptasiidae</taxon>
        <taxon>Exaiptasia</taxon>
    </lineage>
</organism>
<dbReference type="Pfam" id="PF00169">
    <property type="entry name" value="PH"/>
    <property type="match status" value="1"/>
</dbReference>
<dbReference type="AlphaFoldDB" id="A0A913XZH1"/>
<dbReference type="InterPro" id="IPR011993">
    <property type="entry name" value="PH-like_dom_sf"/>
</dbReference>
<dbReference type="Proteomes" id="UP000887567">
    <property type="component" value="Unplaced"/>
</dbReference>
<dbReference type="OMA" id="MNSCFPH"/>
<evidence type="ECO:0000256" key="1">
    <source>
        <dbReference type="SAM" id="MobiDB-lite"/>
    </source>
</evidence>
<evidence type="ECO:0000259" key="2">
    <source>
        <dbReference type="PROSITE" id="PS50003"/>
    </source>
</evidence>
<dbReference type="InterPro" id="IPR051364">
    <property type="entry name" value="Cytokinesis/Rho-signaling"/>
</dbReference>
<dbReference type="EnsemblMetazoa" id="XM_021057051.2">
    <property type="protein sequence ID" value="XP_020912710.1"/>
    <property type="gene ID" value="LOC110250455"/>
</dbReference>
<dbReference type="SUPFAM" id="SSF50729">
    <property type="entry name" value="PH domain-like"/>
    <property type="match status" value="1"/>
</dbReference>
<dbReference type="RefSeq" id="XP_020912710.1">
    <property type="nucleotide sequence ID" value="XM_021057051.2"/>
</dbReference>
<dbReference type="Pfam" id="PF08174">
    <property type="entry name" value="Anillin"/>
    <property type="match status" value="1"/>
</dbReference>
<dbReference type="InterPro" id="IPR012966">
    <property type="entry name" value="AHD"/>
</dbReference>
<dbReference type="GO" id="GO:0031106">
    <property type="term" value="P:septin ring organization"/>
    <property type="evidence" value="ECO:0007669"/>
    <property type="project" value="TreeGrafter"/>
</dbReference>
<evidence type="ECO:0000313" key="3">
    <source>
        <dbReference type="EnsemblMetazoa" id="XP_020912710.1"/>
    </source>
</evidence>
<dbReference type="InterPro" id="IPR001849">
    <property type="entry name" value="PH_domain"/>
</dbReference>
<dbReference type="PROSITE" id="PS50003">
    <property type="entry name" value="PH_DOMAIN"/>
    <property type="match status" value="1"/>
</dbReference>
<feature type="region of interest" description="Disordered" evidence="1">
    <location>
        <begin position="444"/>
        <end position="500"/>
    </location>
</feature>
<accession>A0A913XZH1</accession>
<dbReference type="PANTHER" id="PTHR21538:SF24">
    <property type="entry name" value="PH DOMAIN-CONTAINING PROTEIN"/>
    <property type="match status" value="1"/>
</dbReference>
<keyword evidence="4" id="KW-1185">Reference proteome</keyword>
<sequence>MITCSVINVLKSSIRRRKTIEVEDQYVLVGNESTRTLYKELDDSEIQKKIDYEVRMRDGTVRLLSACHEEAQALEASKNLHTINSRILALMGLLQRHRAKSVTKRVRRRESSSTTDEEEETVLEPCKARVSLSDIRIPLMWSQDDHQKAKTEQHIYYVFCLLKMDNQVLDTSMVETDESETDITFDDVIVFKNVSPDFKLELEIYYTVSSETAANRNSHTKKFTKSKSTEAMKFVLAGHTHLNVDHLDDKIKTYDLKTGLVGASFSATTASTEEVHAPQLALWGQVCCRLAAKPDCLGVDKMKGFLDVQCLNNGRHTWSKLWCILRNSSIVCWHKEDDVDVCPPVETIDIKMNMQIKDSVTPTLKDKHIIILASKTHDKEPVISTETEEECIKWKKALHGAIFNVTSWKQACTTSMKIENPSRKIFLQPQKLYDSVDVVLSPLAEEPENNPPQQHPAGHDEGGTGTTDAKCTYDIWQRRKPEDSSEKKNKNGHNGLEFEA</sequence>
<dbReference type="Gene3D" id="2.30.29.30">
    <property type="entry name" value="Pleckstrin-homology domain (PH domain)/Phosphotyrosine-binding domain (PTB)"/>
    <property type="match status" value="1"/>
</dbReference>
<feature type="domain" description="PH" evidence="2">
    <location>
        <begin position="299"/>
        <end position="403"/>
    </location>
</feature>
<dbReference type="KEGG" id="epa:110250455"/>